<organism evidence="2 3">
    <name type="scientific">Triticum urartu</name>
    <name type="common">Red wild einkorn</name>
    <name type="synonym">Crithodium urartu</name>
    <dbReference type="NCBI Taxonomy" id="4572"/>
    <lineage>
        <taxon>Eukaryota</taxon>
        <taxon>Viridiplantae</taxon>
        <taxon>Streptophyta</taxon>
        <taxon>Embryophyta</taxon>
        <taxon>Tracheophyta</taxon>
        <taxon>Spermatophyta</taxon>
        <taxon>Magnoliopsida</taxon>
        <taxon>Liliopsida</taxon>
        <taxon>Poales</taxon>
        <taxon>Poaceae</taxon>
        <taxon>BOP clade</taxon>
        <taxon>Pooideae</taxon>
        <taxon>Triticodae</taxon>
        <taxon>Triticeae</taxon>
        <taxon>Triticinae</taxon>
        <taxon>Triticum</taxon>
    </lineage>
</organism>
<evidence type="ECO:0000313" key="3">
    <source>
        <dbReference type="Proteomes" id="UP000015106"/>
    </source>
</evidence>
<name>A0A8R7PLR8_TRIUA</name>
<feature type="compositionally biased region" description="Low complexity" evidence="1">
    <location>
        <begin position="142"/>
        <end position="159"/>
    </location>
</feature>
<feature type="compositionally biased region" description="Basic residues" evidence="1">
    <location>
        <begin position="126"/>
        <end position="141"/>
    </location>
</feature>
<dbReference type="EnsemblPlants" id="TuG1812G0200006120.01.T01">
    <property type="protein sequence ID" value="TuG1812G0200006120.01.T01.cds408502"/>
    <property type="gene ID" value="TuG1812G0200006120.01"/>
</dbReference>
<dbReference type="Gramene" id="TuG1812G0200006120.01.T01">
    <property type="protein sequence ID" value="TuG1812G0200006120.01.T01.cds408502"/>
    <property type="gene ID" value="TuG1812G0200006120.01"/>
</dbReference>
<keyword evidence="3" id="KW-1185">Reference proteome</keyword>
<protein>
    <submittedName>
        <fullName evidence="2">Uncharacterized protein</fullName>
    </submittedName>
</protein>
<dbReference type="Proteomes" id="UP000015106">
    <property type="component" value="Chromosome 2"/>
</dbReference>
<evidence type="ECO:0000313" key="2">
    <source>
        <dbReference type="EnsemblPlants" id="TuG1812G0200006120.01.T01.cds408502"/>
    </source>
</evidence>
<dbReference type="AlphaFoldDB" id="A0A8R7PLR8"/>
<reference evidence="3" key="1">
    <citation type="journal article" date="2013" name="Nature">
        <title>Draft genome of the wheat A-genome progenitor Triticum urartu.</title>
        <authorList>
            <person name="Ling H.Q."/>
            <person name="Zhao S."/>
            <person name="Liu D."/>
            <person name="Wang J."/>
            <person name="Sun H."/>
            <person name="Zhang C."/>
            <person name="Fan H."/>
            <person name="Li D."/>
            <person name="Dong L."/>
            <person name="Tao Y."/>
            <person name="Gao C."/>
            <person name="Wu H."/>
            <person name="Li Y."/>
            <person name="Cui Y."/>
            <person name="Guo X."/>
            <person name="Zheng S."/>
            <person name="Wang B."/>
            <person name="Yu K."/>
            <person name="Liang Q."/>
            <person name="Yang W."/>
            <person name="Lou X."/>
            <person name="Chen J."/>
            <person name="Feng M."/>
            <person name="Jian J."/>
            <person name="Zhang X."/>
            <person name="Luo G."/>
            <person name="Jiang Y."/>
            <person name="Liu J."/>
            <person name="Wang Z."/>
            <person name="Sha Y."/>
            <person name="Zhang B."/>
            <person name="Wu H."/>
            <person name="Tang D."/>
            <person name="Shen Q."/>
            <person name="Xue P."/>
            <person name="Zou S."/>
            <person name="Wang X."/>
            <person name="Liu X."/>
            <person name="Wang F."/>
            <person name="Yang Y."/>
            <person name="An X."/>
            <person name="Dong Z."/>
            <person name="Zhang K."/>
            <person name="Zhang X."/>
            <person name="Luo M.C."/>
            <person name="Dvorak J."/>
            <person name="Tong Y."/>
            <person name="Wang J."/>
            <person name="Yang H."/>
            <person name="Li Z."/>
            <person name="Wang D."/>
            <person name="Zhang A."/>
            <person name="Wang J."/>
        </authorList>
    </citation>
    <scope>NUCLEOTIDE SEQUENCE</scope>
    <source>
        <strain evidence="3">cv. G1812</strain>
    </source>
</reference>
<evidence type="ECO:0000256" key="1">
    <source>
        <dbReference type="SAM" id="MobiDB-lite"/>
    </source>
</evidence>
<sequence>MERAPEAVAMVAPIRRAEHGRSRVAALERRRQRYAPLGARDWLPHEEFLGVLEEEGTAVAAVELPPGAVIRGGEREKGEAVVGMKRWLGLPWRRPSTEGAPWSSWRRRRKPGPETLLPRSLQTREARRRQAGSSGGRRRRISSTSSPGSAGSGAAMLAATRSLDQGVGLG</sequence>
<reference evidence="2" key="3">
    <citation type="submission" date="2022-06" db="UniProtKB">
        <authorList>
            <consortium name="EnsemblPlants"/>
        </authorList>
    </citation>
    <scope>IDENTIFICATION</scope>
</reference>
<feature type="region of interest" description="Disordered" evidence="1">
    <location>
        <begin position="91"/>
        <end position="170"/>
    </location>
</feature>
<reference evidence="2" key="2">
    <citation type="submission" date="2018-03" db="EMBL/GenBank/DDBJ databases">
        <title>The Triticum urartu genome reveals the dynamic nature of wheat genome evolution.</title>
        <authorList>
            <person name="Ling H."/>
            <person name="Ma B."/>
            <person name="Shi X."/>
            <person name="Liu H."/>
            <person name="Dong L."/>
            <person name="Sun H."/>
            <person name="Cao Y."/>
            <person name="Gao Q."/>
            <person name="Zheng S."/>
            <person name="Li Y."/>
            <person name="Yu Y."/>
            <person name="Du H."/>
            <person name="Qi M."/>
            <person name="Li Y."/>
            <person name="Yu H."/>
            <person name="Cui Y."/>
            <person name="Wang N."/>
            <person name="Chen C."/>
            <person name="Wu H."/>
            <person name="Zhao Y."/>
            <person name="Zhang J."/>
            <person name="Li Y."/>
            <person name="Zhou W."/>
            <person name="Zhang B."/>
            <person name="Hu W."/>
            <person name="Eijk M."/>
            <person name="Tang J."/>
            <person name="Witsenboer H."/>
            <person name="Zhao S."/>
            <person name="Li Z."/>
            <person name="Zhang A."/>
            <person name="Wang D."/>
            <person name="Liang C."/>
        </authorList>
    </citation>
    <scope>NUCLEOTIDE SEQUENCE [LARGE SCALE GENOMIC DNA]</scope>
    <source>
        <strain evidence="2">cv. G1812</strain>
    </source>
</reference>
<proteinExistence type="predicted"/>
<accession>A0A8R7PLR8</accession>